<dbReference type="AlphaFoldDB" id="A0AAX4JW46"/>
<comment type="similarity">
    <text evidence="3">Belongs to the cclA family.</text>
</comment>
<dbReference type="InterPro" id="IPR003877">
    <property type="entry name" value="SPRY_dom"/>
</dbReference>
<reference evidence="6 7" key="1">
    <citation type="submission" date="2024-01" db="EMBL/GenBank/DDBJ databases">
        <title>Comparative genomics of Cryptococcus and Kwoniella reveals pathogenesis evolution and contrasting modes of karyotype evolution via chromosome fusion or intercentromeric recombination.</title>
        <authorList>
            <person name="Coelho M.A."/>
            <person name="David-Palma M."/>
            <person name="Shea T."/>
            <person name="Bowers K."/>
            <person name="McGinley-Smith S."/>
            <person name="Mohammad A.W."/>
            <person name="Gnirke A."/>
            <person name="Yurkov A.M."/>
            <person name="Nowrousian M."/>
            <person name="Sun S."/>
            <person name="Cuomo C.A."/>
            <person name="Heitman J."/>
        </authorList>
    </citation>
    <scope>NUCLEOTIDE SEQUENCE [LARGE SCALE GENOMIC DNA]</scope>
    <source>
        <strain evidence="6 7">CBS 6074</strain>
    </source>
</reference>
<proteinExistence type="inferred from homology"/>
<dbReference type="PANTHER" id="PTHR10598:SF0">
    <property type="entry name" value="SET1_ASH2 HISTONE METHYLTRANSFERASE COMPLEX SUBUNIT ASH2"/>
    <property type="match status" value="1"/>
</dbReference>
<feature type="compositionally biased region" description="Polar residues" evidence="4">
    <location>
        <begin position="30"/>
        <end position="42"/>
    </location>
</feature>
<feature type="region of interest" description="Disordered" evidence="4">
    <location>
        <begin position="277"/>
        <end position="296"/>
    </location>
</feature>
<feature type="compositionally biased region" description="Basic and acidic residues" evidence="4">
    <location>
        <begin position="614"/>
        <end position="626"/>
    </location>
</feature>
<dbReference type="InterPro" id="IPR001870">
    <property type="entry name" value="B30.2/SPRY"/>
</dbReference>
<dbReference type="RefSeq" id="XP_066076374.1">
    <property type="nucleotide sequence ID" value="XM_066220277.1"/>
</dbReference>
<evidence type="ECO:0000259" key="5">
    <source>
        <dbReference type="PROSITE" id="PS50188"/>
    </source>
</evidence>
<dbReference type="SMART" id="SM00449">
    <property type="entry name" value="SPRY"/>
    <property type="match status" value="1"/>
</dbReference>
<evidence type="ECO:0000256" key="3">
    <source>
        <dbReference type="ARBA" id="ARBA00038149"/>
    </source>
</evidence>
<comment type="subcellular location">
    <subcellularLocation>
        <location evidence="1">Nucleus</location>
    </subcellularLocation>
</comment>
<feature type="region of interest" description="Disordered" evidence="4">
    <location>
        <begin position="538"/>
        <end position="681"/>
    </location>
</feature>
<name>A0AAX4JW46_9TREE</name>
<dbReference type="InterPro" id="IPR037353">
    <property type="entry name" value="ASH2"/>
</dbReference>
<feature type="domain" description="B30.2/SPRY" evidence="5">
    <location>
        <begin position="116"/>
        <end position="334"/>
    </location>
</feature>
<dbReference type="InterPro" id="IPR043136">
    <property type="entry name" value="B30.2/SPRY_sf"/>
</dbReference>
<keyword evidence="2" id="KW-0539">Nucleus</keyword>
<dbReference type="PROSITE" id="PS50188">
    <property type="entry name" value="B302_SPRY"/>
    <property type="match status" value="1"/>
</dbReference>
<accession>A0AAX4JW46</accession>
<feature type="compositionally biased region" description="Polar residues" evidence="4">
    <location>
        <begin position="348"/>
        <end position="361"/>
    </location>
</feature>
<dbReference type="GO" id="GO:0048188">
    <property type="term" value="C:Set1C/COMPASS complex"/>
    <property type="evidence" value="ECO:0007669"/>
    <property type="project" value="InterPro"/>
</dbReference>
<dbReference type="EMBL" id="CP144102">
    <property type="protein sequence ID" value="WWC89611.1"/>
    <property type="molecule type" value="Genomic_DNA"/>
</dbReference>
<feature type="compositionally biased region" description="Low complexity" evidence="4">
    <location>
        <begin position="9"/>
        <end position="29"/>
    </location>
</feature>
<dbReference type="PANTHER" id="PTHR10598">
    <property type="entry name" value="SET1/ASH2 HISTONE METHYLTRANSFERASE COMPLEX SUBUNIT ASH2"/>
    <property type="match status" value="1"/>
</dbReference>
<evidence type="ECO:0000256" key="4">
    <source>
        <dbReference type="SAM" id="MobiDB-lite"/>
    </source>
</evidence>
<evidence type="ECO:0000313" key="6">
    <source>
        <dbReference type="EMBL" id="WWC89611.1"/>
    </source>
</evidence>
<organism evidence="6 7">
    <name type="scientific">Kwoniella dendrophila CBS 6074</name>
    <dbReference type="NCBI Taxonomy" id="1295534"/>
    <lineage>
        <taxon>Eukaryota</taxon>
        <taxon>Fungi</taxon>
        <taxon>Dikarya</taxon>
        <taxon>Basidiomycota</taxon>
        <taxon>Agaricomycotina</taxon>
        <taxon>Tremellomycetes</taxon>
        <taxon>Tremellales</taxon>
        <taxon>Cryptococcaceae</taxon>
        <taxon>Kwoniella</taxon>
    </lineage>
</organism>
<feature type="compositionally biased region" description="Polar residues" evidence="4">
    <location>
        <begin position="627"/>
        <end position="649"/>
    </location>
</feature>
<dbReference type="InterPro" id="IPR013320">
    <property type="entry name" value="ConA-like_dom_sf"/>
</dbReference>
<feature type="region of interest" description="Disordered" evidence="4">
    <location>
        <begin position="1"/>
        <end position="69"/>
    </location>
</feature>
<sequence length="712" mass="78078">MPVKRRKLSPSASSASSTPAPPSVSQSQSGDIDTSTLSSSFTAVEGLAGPGPSTLSHQSQSRRERNDAAERREFARLGAQVPGSGDGDEYGEECFLWTDVPIVKNFRYAPCAISPTPSPHPRFPFHRTIPYPPTLPSVHMSWLDRSSYIRISPSGLTISNDRGFRSARANVSVREGKWYFEVKIERGNGDTGGGKGHLSNPDHGNAHVRIGWGRRESGIDSPVGSDAYSYSIRDVNGEKVHLARPKPYSAVEAGAGAGAGKSFKTGDIIGCLITLPSRPSSNNLPRNDPGKIKRHRRQFIYKGQSYFESPEYMPSKEMDSLIDREGKLLAEKKAAEKEALNKLENPGGNDNDQSENVTGNVSGPKKTGGGSGKKGATTKNTKKKKDEPIQQEIKTNMSRPLERLEGSKIEFYLNGENLGIAFEDIYDFIPLPSIQHFTLAGKKSHYEEDDVMHDDGTLGYYPMISCFGKGKATFNPGPNFIYPPEQAMTNLSNENGQNISQKIRPICERWEEFKAEEKGYDEKDEIEGTERLKELLEEEEKQRIKASLTSNSSGKRKKGGTGIITGKKKKVDITESVRGNSVSASNSRGNTMTPQPEDHSIMSGRGNTSTPGLDDVKLEQERDRSDSVTPSLMNSVPPTRGSSPNTNKIYSEIAEQQVVEDTPKSPQLVEDNVKIENGNDVETKSVVDFEQNVTGENVRLGSSDDENEGVDW</sequence>
<dbReference type="SUPFAM" id="SSF49899">
    <property type="entry name" value="Concanavalin A-like lectins/glucanases"/>
    <property type="match status" value="1"/>
</dbReference>
<feature type="region of interest" description="Disordered" evidence="4">
    <location>
        <begin position="341"/>
        <end position="393"/>
    </location>
</feature>
<protein>
    <recommendedName>
        <fullName evidence="5">B30.2/SPRY domain-containing protein</fullName>
    </recommendedName>
</protein>
<dbReference type="GeneID" id="91095206"/>
<evidence type="ECO:0000256" key="1">
    <source>
        <dbReference type="ARBA" id="ARBA00004123"/>
    </source>
</evidence>
<dbReference type="GO" id="GO:0000976">
    <property type="term" value="F:transcription cis-regulatory region binding"/>
    <property type="evidence" value="ECO:0007669"/>
    <property type="project" value="TreeGrafter"/>
</dbReference>
<gene>
    <name evidence="6" type="ORF">L201_004536</name>
</gene>
<dbReference type="CDD" id="cd12872">
    <property type="entry name" value="SPRY_Ash2"/>
    <property type="match status" value="1"/>
</dbReference>
<keyword evidence="7" id="KW-1185">Reference proteome</keyword>
<evidence type="ECO:0000313" key="7">
    <source>
        <dbReference type="Proteomes" id="UP001355207"/>
    </source>
</evidence>
<dbReference type="Proteomes" id="UP001355207">
    <property type="component" value="Chromosome 5"/>
</dbReference>
<dbReference type="Gene3D" id="2.60.120.920">
    <property type="match status" value="1"/>
</dbReference>
<evidence type="ECO:0000256" key="2">
    <source>
        <dbReference type="ARBA" id="ARBA00023242"/>
    </source>
</evidence>
<feature type="compositionally biased region" description="Polar residues" evidence="4">
    <location>
        <begin position="577"/>
        <end position="594"/>
    </location>
</feature>